<dbReference type="PANTHER" id="PTHR30506">
    <property type="entry name" value="INNER MEMBRANE PROTEIN"/>
    <property type="match status" value="1"/>
</dbReference>
<evidence type="ECO:0000313" key="10">
    <source>
        <dbReference type="Proteomes" id="UP000612349"/>
    </source>
</evidence>
<keyword evidence="4 7" id="KW-0812">Transmembrane</keyword>
<comment type="caution">
    <text evidence="9">The sequence shown here is derived from an EMBL/GenBank/DDBJ whole genome shotgun (WGS) entry which is preliminary data.</text>
</comment>
<protein>
    <recommendedName>
        <fullName evidence="8">Glycine transporter domain-containing protein</fullName>
    </recommendedName>
</protein>
<dbReference type="PANTHER" id="PTHR30506:SF3">
    <property type="entry name" value="UPF0126 INNER MEMBRANE PROTEIN YADS-RELATED"/>
    <property type="match status" value="1"/>
</dbReference>
<keyword evidence="10" id="KW-1185">Reference proteome</keyword>
<dbReference type="Pfam" id="PF03458">
    <property type="entry name" value="Gly_transporter"/>
    <property type="match status" value="2"/>
</dbReference>
<feature type="domain" description="Glycine transporter" evidence="8">
    <location>
        <begin position="103"/>
        <end position="174"/>
    </location>
</feature>
<organism evidence="9 10">
    <name type="scientific">Croceicoccus mobilis</name>
    <dbReference type="NCBI Taxonomy" id="1703339"/>
    <lineage>
        <taxon>Bacteria</taxon>
        <taxon>Pseudomonadati</taxon>
        <taxon>Pseudomonadota</taxon>
        <taxon>Alphaproteobacteria</taxon>
        <taxon>Sphingomonadales</taxon>
        <taxon>Erythrobacteraceae</taxon>
        <taxon>Croceicoccus</taxon>
    </lineage>
</organism>
<accession>A0A916YWU2</accession>
<evidence type="ECO:0000256" key="2">
    <source>
        <dbReference type="ARBA" id="ARBA00008193"/>
    </source>
</evidence>
<gene>
    <name evidence="9" type="ORF">GCM10010990_12740</name>
</gene>
<evidence type="ECO:0000256" key="4">
    <source>
        <dbReference type="ARBA" id="ARBA00022692"/>
    </source>
</evidence>
<sequence>MRVEGFLFEQLLMITPVMILELAGVAVFALSGALVAARLGQTLVTVCFFALVTGVGGGSLRDILLGTQAEWLSDPWVSAVILASALLVWFTPERWWRGQLLEWADAAGLSAFAALGTAKALEFGVAPIPAVVLGVASGCVGGIIRDVLAGQPSILMRPELYVTAAALTSILALAALATDLPRLPALLIASAAGFALRGAALVWSIELPSYGNKKAGRDGPPS</sequence>
<dbReference type="EMBL" id="BMIP01000002">
    <property type="protein sequence ID" value="GGD64685.1"/>
    <property type="molecule type" value="Genomic_DNA"/>
</dbReference>
<feature type="transmembrane region" description="Helical" evidence="7">
    <location>
        <begin position="127"/>
        <end position="148"/>
    </location>
</feature>
<feature type="transmembrane region" description="Helical" evidence="7">
    <location>
        <begin position="72"/>
        <end position="91"/>
    </location>
</feature>
<dbReference type="InterPro" id="IPR005115">
    <property type="entry name" value="Gly_transporter"/>
</dbReference>
<dbReference type="Proteomes" id="UP000612349">
    <property type="component" value="Unassembled WGS sequence"/>
</dbReference>
<name>A0A916YWU2_9SPHN</name>
<keyword evidence="6 7" id="KW-0472">Membrane</keyword>
<feature type="transmembrane region" description="Helical" evidence="7">
    <location>
        <begin position="160"/>
        <end position="177"/>
    </location>
</feature>
<comment type="subcellular location">
    <subcellularLocation>
        <location evidence="1">Cell membrane</location>
        <topology evidence="1">Multi-pass membrane protein</topology>
    </subcellularLocation>
</comment>
<evidence type="ECO:0000256" key="6">
    <source>
        <dbReference type="ARBA" id="ARBA00023136"/>
    </source>
</evidence>
<proteinExistence type="inferred from homology"/>
<dbReference type="OrthoDB" id="9791874at2"/>
<reference evidence="9" key="1">
    <citation type="journal article" date="2014" name="Int. J. Syst. Evol. Microbiol.">
        <title>Complete genome sequence of Corynebacterium casei LMG S-19264T (=DSM 44701T), isolated from a smear-ripened cheese.</title>
        <authorList>
            <consortium name="US DOE Joint Genome Institute (JGI-PGF)"/>
            <person name="Walter F."/>
            <person name="Albersmeier A."/>
            <person name="Kalinowski J."/>
            <person name="Ruckert C."/>
        </authorList>
    </citation>
    <scope>NUCLEOTIDE SEQUENCE</scope>
    <source>
        <strain evidence="9">CGMCC 1.15360</strain>
    </source>
</reference>
<keyword evidence="5 7" id="KW-1133">Transmembrane helix</keyword>
<reference evidence="9" key="2">
    <citation type="submission" date="2020-09" db="EMBL/GenBank/DDBJ databases">
        <authorList>
            <person name="Sun Q."/>
            <person name="Zhou Y."/>
        </authorList>
    </citation>
    <scope>NUCLEOTIDE SEQUENCE</scope>
    <source>
        <strain evidence="9">CGMCC 1.15360</strain>
    </source>
</reference>
<dbReference type="GO" id="GO:0005886">
    <property type="term" value="C:plasma membrane"/>
    <property type="evidence" value="ECO:0007669"/>
    <property type="project" value="UniProtKB-SubCell"/>
</dbReference>
<feature type="transmembrane region" description="Helical" evidence="7">
    <location>
        <begin position="12"/>
        <end position="36"/>
    </location>
</feature>
<feature type="transmembrane region" description="Helical" evidence="7">
    <location>
        <begin position="183"/>
        <end position="205"/>
    </location>
</feature>
<feature type="domain" description="Glycine transporter" evidence="8">
    <location>
        <begin position="19"/>
        <end position="91"/>
    </location>
</feature>
<evidence type="ECO:0000256" key="1">
    <source>
        <dbReference type="ARBA" id="ARBA00004651"/>
    </source>
</evidence>
<feature type="transmembrane region" description="Helical" evidence="7">
    <location>
        <begin position="43"/>
        <end position="60"/>
    </location>
</feature>
<evidence type="ECO:0000256" key="5">
    <source>
        <dbReference type="ARBA" id="ARBA00022989"/>
    </source>
</evidence>
<comment type="similarity">
    <text evidence="2">Belongs to the UPF0126 family.</text>
</comment>
<evidence type="ECO:0000259" key="8">
    <source>
        <dbReference type="Pfam" id="PF03458"/>
    </source>
</evidence>
<dbReference type="AlphaFoldDB" id="A0A916YWU2"/>
<evidence type="ECO:0000313" key="9">
    <source>
        <dbReference type="EMBL" id="GGD64685.1"/>
    </source>
</evidence>
<keyword evidence="3" id="KW-1003">Cell membrane</keyword>
<evidence type="ECO:0000256" key="3">
    <source>
        <dbReference type="ARBA" id="ARBA00022475"/>
    </source>
</evidence>
<evidence type="ECO:0000256" key="7">
    <source>
        <dbReference type="SAM" id="Phobius"/>
    </source>
</evidence>